<protein>
    <submittedName>
        <fullName evidence="5">ABC transporter substrate-binding protein</fullName>
    </submittedName>
</protein>
<dbReference type="EMBL" id="CP108021">
    <property type="protein sequence ID" value="WUM21575.1"/>
    <property type="molecule type" value="Genomic_DNA"/>
</dbReference>
<feature type="signal peptide" evidence="3">
    <location>
        <begin position="1"/>
        <end position="19"/>
    </location>
</feature>
<feature type="region of interest" description="Disordered" evidence="2">
    <location>
        <begin position="27"/>
        <end position="67"/>
    </location>
</feature>
<dbReference type="PANTHER" id="PTHR30535:SF4">
    <property type="entry name" value="HEMIN-BINDING PERIPLASMIC PROTEIN HMUT"/>
    <property type="match status" value="1"/>
</dbReference>
<dbReference type="KEGG" id="whr:OG579_07285"/>
<evidence type="ECO:0000313" key="6">
    <source>
        <dbReference type="Proteomes" id="UP001432128"/>
    </source>
</evidence>
<evidence type="ECO:0000256" key="2">
    <source>
        <dbReference type="SAM" id="MobiDB-lite"/>
    </source>
</evidence>
<dbReference type="PANTHER" id="PTHR30535">
    <property type="entry name" value="VITAMIN B12-BINDING PROTEIN"/>
    <property type="match status" value="1"/>
</dbReference>
<dbReference type="AlphaFoldDB" id="A0AAU4K622"/>
<accession>A0AAU4K622</accession>
<dbReference type="Pfam" id="PF01497">
    <property type="entry name" value="Peripla_BP_2"/>
    <property type="match status" value="1"/>
</dbReference>
<dbReference type="PROSITE" id="PS50983">
    <property type="entry name" value="FE_B12_PBP"/>
    <property type="match status" value="1"/>
</dbReference>
<keyword evidence="6" id="KW-1185">Reference proteome</keyword>
<evidence type="ECO:0000259" key="4">
    <source>
        <dbReference type="PROSITE" id="PS50983"/>
    </source>
</evidence>
<dbReference type="Proteomes" id="UP001432128">
    <property type="component" value="Chromosome"/>
</dbReference>
<dbReference type="RefSeq" id="WP_328858600.1">
    <property type="nucleotide sequence ID" value="NZ_CP108021.1"/>
</dbReference>
<feature type="domain" description="Fe/B12 periplasmic-binding" evidence="4">
    <location>
        <begin position="86"/>
        <end position="347"/>
    </location>
</feature>
<dbReference type="InterPro" id="IPR050902">
    <property type="entry name" value="ABC_Transporter_SBP"/>
</dbReference>
<sequence length="347" mass="34809">MSRRAAASILVLTVVVATAIGACSTAPLDVGSSDTSPTSVPLPDGPRTARLPSADPIPVSPTPTPQLPVTVTTADNRRVTITDVSRIVALDRYGTYGTAVFALGLGRNLVGRDIATKFPAAASIPVVTTGGTDANAEAIIALRPTVVLTDASLPSANVLTGQLTAAGIPVVTGSAGRTVAGTDAQLRAVATALGIPAAGDALVARTDSQIAAARAMVPRDADRPRIAFVYARGTGLLILGGPGSGADSLIDTVGGQDAGTAAGLTDAFTSLTSEGLIKSRPDVLLMMTDGLASVGGVDGLEKIPGVSETPAGRDRRIIDMDDGELLSFGARTGDVAVALARTLFGRP</sequence>
<name>A0AAU4K622_9NOCA</name>
<dbReference type="SUPFAM" id="SSF53807">
    <property type="entry name" value="Helical backbone' metal receptor"/>
    <property type="match status" value="1"/>
</dbReference>
<comment type="similarity">
    <text evidence="1">Belongs to the bacterial solute-binding protein 8 family.</text>
</comment>
<dbReference type="PROSITE" id="PS51257">
    <property type="entry name" value="PROKAR_LIPOPROTEIN"/>
    <property type="match status" value="1"/>
</dbReference>
<evidence type="ECO:0000313" key="5">
    <source>
        <dbReference type="EMBL" id="WUM21575.1"/>
    </source>
</evidence>
<reference evidence="5 6" key="1">
    <citation type="submission" date="2022-10" db="EMBL/GenBank/DDBJ databases">
        <title>The complete genomes of actinobacterial strains from the NBC collection.</title>
        <authorList>
            <person name="Joergensen T.S."/>
            <person name="Alvarez Arevalo M."/>
            <person name="Sterndorff E.B."/>
            <person name="Faurdal D."/>
            <person name="Vuksanovic O."/>
            <person name="Mourched A.-S."/>
            <person name="Charusanti P."/>
            <person name="Shaw S."/>
            <person name="Blin K."/>
            <person name="Weber T."/>
        </authorList>
    </citation>
    <scope>NUCLEOTIDE SEQUENCE [LARGE SCALE GENOMIC DNA]</scope>
    <source>
        <strain evidence="5 6">NBC_00319</strain>
    </source>
</reference>
<proteinExistence type="inferred from homology"/>
<evidence type="ECO:0000256" key="3">
    <source>
        <dbReference type="SAM" id="SignalP"/>
    </source>
</evidence>
<dbReference type="InterPro" id="IPR002491">
    <property type="entry name" value="ABC_transptr_periplasmic_BD"/>
</dbReference>
<gene>
    <name evidence="5" type="ORF">OG579_07285</name>
</gene>
<dbReference type="Gene3D" id="3.40.50.1980">
    <property type="entry name" value="Nitrogenase molybdenum iron protein domain"/>
    <property type="match status" value="2"/>
</dbReference>
<feature type="chain" id="PRO_5043771806" evidence="3">
    <location>
        <begin position="20"/>
        <end position="347"/>
    </location>
</feature>
<evidence type="ECO:0000256" key="1">
    <source>
        <dbReference type="ARBA" id="ARBA00008814"/>
    </source>
</evidence>
<organism evidence="5 6">
    <name type="scientific">Williamsia herbipolensis</name>
    <dbReference type="NCBI Taxonomy" id="1603258"/>
    <lineage>
        <taxon>Bacteria</taxon>
        <taxon>Bacillati</taxon>
        <taxon>Actinomycetota</taxon>
        <taxon>Actinomycetes</taxon>
        <taxon>Mycobacteriales</taxon>
        <taxon>Nocardiaceae</taxon>
        <taxon>Williamsia</taxon>
    </lineage>
</organism>
<keyword evidence="3" id="KW-0732">Signal</keyword>